<dbReference type="PRINTS" id="PR00081">
    <property type="entry name" value="GDHRDH"/>
</dbReference>
<comment type="function">
    <text evidence="9">NADP-dependent dehydrogenase with broad substrate specificity acting on 3-hydroxy acids. Catalyzes the NADP-dependent oxidation of L-allo-threonine to L-2-amino-3-keto-butyrate, which is spontaneously decarboxylated into aminoacetone. Also acts on D-threonine, L-serine, D-serine, D-3-hydroxyisobutyrate, L-3-hydroxyisobutyrate, D-glycerate and L-glycerate. Able to catalyze the reduction of the malonic semialdehyde to 3-hydroxypropionic acid. YdfG is apparently supplementing RutE, the presumed malonic semialdehyde reductase involved in pyrimidine degradation since both are able to detoxify malonic semialdehyde.</text>
</comment>
<evidence type="ECO:0000256" key="8">
    <source>
        <dbReference type="ARBA" id="ARBA00044349"/>
    </source>
</evidence>
<evidence type="ECO:0000313" key="12">
    <source>
        <dbReference type="EMBL" id="HIR61076.1"/>
    </source>
</evidence>
<comment type="caution">
    <text evidence="12">The sequence shown here is derived from an EMBL/GenBank/DDBJ whole genome shotgun (WGS) entry which is preliminary data.</text>
</comment>
<evidence type="ECO:0000256" key="4">
    <source>
        <dbReference type="ARBA" id="ARBA00044050"/>
    </source>
</evidence>
<evidence type="ECO:0000313" key="13">
    <source>
        <dbReference type="Proteomes" id="UP000824241"/>
    </source>
</evidence>
<evidence type="ECO:0000256" key="7">
    <source>
        <dbReference type="ARBA" id="ARBA00044271"/>
    </source>
</evidence>
<comment type="catalytic activity">
    <reaction evidence="10">
        <text>3-hydroxypropanoate + NADP(+) = 3-oxopropanoate + NADPH + H(+)</text>
        <dbReference type="Rhea" id="RHEA:26438"/>
        <dbReference type="ChEBI" id="CHEBI:15378"/>
        <dbReference type="ChEBI" id="CHEBI:16510"/>
        <dbReference type="ChEBI" id="CHEBI:33190"/>
        <dbReference type="ChEBI" id="CHEBI:57783"/>
        <dbReference type="ChEBI" id="CHEBI:58349"/>
        <dbReference type="EC" id="1.1.1.298"/>
    </reaction>
</comment>
<dbReference type="EMBL" id="DVHA01000185">
    <property type="protein sequence ID" value="HIR61076.1"/>
    <property type="molecule type" value="Genomic_DNA"/>
</dbReference>
<dbReference type="Gene3D" id="3.40.50.720">
    <property type="entry name" value="NAD(P)-binding Rossmann-like Domain"/>
    <property type="match status" value="1"/>
</dbReference>
<proteinExistence type="inferred from homology"/>
<protein>
    <recommendedName>
        <fullName evidence="6">NADP-dependent 3-hydroxy acid dehydrogenase YdfG</fullName>
        <ecNumber evidence="4">1.1.1.298</ecNumber>
        <ecNumber evidence="5">1.1.1.381</ecNumber>
    </recommendedName>
    <alternativeName>
        <fullName evidence="8">L-allo-threonine dehydrogenase</fullName>
    </alternativeName>
    <alternativeName>
        <fullName evidence="7">Malonic semialdehyde reductase</fullName>
    </alternativeName>
</protein>
<accession>A0A9D1DXZ6</accession>
<organism evidence="12 13">
    <name type="scientific">Candidatus Faecivivens stercoravium</name>
    <dbReference type="NCBI Taxonomy" id="2840803"/>
    <lineage>
        <taxon>Bacteria</taxon>
        <taxon>Bacillati</taxon>
        <taxon>Bacillota</taxon>
        <taxon>Clostridia</taxon>
        <taxon>Eubacteriales</taxon>
        <taxon>Oscillospiraceae</taxon>
        <taxon>Oscillospiraceae incertae sedis</taxon>
        <taxon>Candidatus Faecivivens</taxon>
    </lineage>
</organism>
<gene>
    <name evidence="12" type="ORF">IAB37_05835</name>
</gene>
<dbReference type="Proteomes" id="UP000824241">
    <property type="component" value="Unassembled WGS sequence"/>
</dbReference>
<dbReference type="AlphaFoldDB" id="A0A9D1DXZ6"/>
<evidence type="ECO:0000256" key="9">
    <source>
        <dbReference type="ARBA" id="ARBA00045650"/>
    </source>
</evidence>
<name>A0A9D1DXZ6_9FIRM</name>
<evidence type="ECO:0000256" key="5">
    <source>
        <dbReference type="ARBA" id="ARBA00044059"/>
    </source>
</evidence>
<evidence type="ECO:0000256" key="6">
    <source>
        <dbReference type="ARBA" id="ARBA00044065"/>
    </source>
</evidence>
<keyword evidence="2" id="KW-0560">Oxidoreductase</keyword>
<dbReference type="InterPro" id="IPR036291">
    <property type="entry name" value="NAD(P)-bd_dom_sf"/>
</dbReference>
<reference evidence="12" key="1">
    <citation type="submission" date="2020-10" db="EMBL/GenBank/DDBJ databases">
        <authorList>
            <person name="Gilroy R."/>
        </authorList>
    </citation>
    <scope>NUCLEOTIDE SEQUENCE</scope>
    <source>
        <strain evidence="12">CHK189-12415</strain>
    </source>
</reference>
<comment type="catalytic activity">
    <reaction evidence="3">
        <text>L-allo-threonine + NADP(+) = aminoacetone + CO2 + NADPH</text>
        <dbReference type="Rhea" id="RHEA:43524"/>
        <dbReference type="ChEBI" id="CHEBI:16526"/>
        <dbReference type="ChEBI" id="CHEBI:57783"/>
        <dbReference type="ChEBI" id="CHEBI:58320"/>
        <dbReference type="ChEBI" id="CHEBI:58349"/>
        <dbReference type="ChEBI" id="CHEBI:58585"/>
        <dbReference type="EC" id="1.1.1.381"/>
    </reaction>
</comment>
<dbReference type="Pfam" id="PF00106">
    <property type="entry name" value="adh_short"/>
    <property type="match status" value="1"/>
</dbReference>
<evidence type="ECO:0000256" key="3">
    <source>
        <dbReference type="ARBA" id="ARBA00043812"/>
    </source>
</evidence>
<dbReference type="EC" id="1.1.1.381" evidence="5"/>
<dbReference type="PANTHER" id="PTHR43086">
    <property type="entry name" value="VERY-LONG-CHAIN 3-OXOOACYL-COA REDUCTASE"/>
    <property type="match status" value="1"/>
</dbReference>
<dbReference type="EC" id="1.1.1.298" evidence="4"/>
<dbReference type="PROSITE" id="PS00061">
    <property type="entry name" value="ADH_SHORT"/>
    <property type="match status" value="1"/>
</dbReference>
<evidence type="ECO:0000256" key="10">
    <source>
        <dbReference type="ARBA" id="ARBA00047274"/>
    </source>
</evidence>
<comment type="similarity">
    <text evidence="1 11">Belongs to the short-chain dehydrogenases/reductases (SDR) family.</text>
</comment>
<reference evidence="12" key="2">
    <citation type="journal article" date="2021" name="PeerJ">
        <title>Extensive microbial diversity within the chicken gut microbiome revealed by metagenomics and culture.</title>
        <authorList>
            <person name="Gilroy R."/>
            <person name="Ravi A."/>
            <person name="Getino M."/>
            <person name="Pursley I."/>
            <person name="Horton D.L."/>
            <person name="Alikhan N.F."/>
            <person name="Baker D."/>
            <person name="Gharbi K."/>
            <person name="Hall N."/>
            <person name="Watson M."/>
            <person name="Adriaenssens E.M."/>
            <person name="Foster-Nyarko E."/>
            <person name="Jarju S."/>
            <person name="Secka A."/>
            <person name="Antonio M."/>
            <person name="Oren A."/>
            <person name="Chaudhuri R.R."/>
            <person name="La Ragione R."/>
            <person name="Hildebrand F."/>
            <person name="Pallen M.J."/>
        </authorList>
    </citation>
    <scope>NUCLEOTIDE SEQUENCE</scope>
    <source>
        <strain evidence="12">CHK189-12415</strain>
    </source>
</reference>
<dbReference type="GO" id="GO:0035527">
    <property type="term" value="F:3-hydroxypropionate dehydrogenase (NADP+) activity"/>
    <property type="evidence" value="ECO:0007669"/>
    <property type="project" value="UniProtKB-EC"/>
</dbReference>
<evidence type="ECO:0000256" key="11">
    <source>
        <dbReference type="RuleBase" id="RU000363"/>
    </source>
</evidence>
<dbReference type="PANTHER" id="PTHR43086:SF3">
    <property type="entry name" value="NADP-DEPENDENT 3-HYDROXY ACID DEHYDROGENASE YDFG"/>
    <property type="match status" value="1"/>
</dbReference>
<sequence>MRIVIVTGASGGLGAEFVRRIDRLGILEDWGIDEIWGIARSGDKLRKLGKTLHTPFRPLALDLTDGASFNLIRAMLRGLMPEVWMVVNAAGVGKIGGPAEVPGKELDRMIDLNCKAPVRMTGVTLPYIPRGGRIVEVCSTAAFQPFPYLNVYAASKAFLCRYSQALGRELRGRGISVTAVCPYWVKDTGFIGKARCGEGGDKIRSFPFASEEKAVVRQAVRDALMRKPVSTPGPVCTIHRAAVKLLPESVMMDLWEWIRRI</sequence>
<dbReference type="InterPro" id="IPR020904">
    <property type="entry name" value="Sc_DH/Rdtase_CS"/>
</dbReference>
<dbReference type="InterPro" id="IPR002347">
    <property type="entry name" value="SDR_fam"/>
</dbReference>
<dbReference type="SUPFAM" id="SSF51735">
    <property type="entry name" value="NAD(P)-binding Rossmann-fold domains"/>
    <property type="match status" value="1"/>
</dbReference>
<evidence type="ECO:0000256" key="2">
    <source>
        <dbReference type="ARBA" id="ARBA00023002"/>
    </source>
</evidence>
<dbReference type="PRINTS" id="PR00080">
    <property type="entry name" value="SDRFAMILY"/>
</dbReference>
<evidence type="ECO:0000256" key="1">
    <source>
        <dbReference type="ARBA" id="ARBA00006484"/>
    </source>
</evidence>